<evidence type="ECO:0000313" key="2">
    <source>
        <dbReference type="Proteomes" id="UP000267464"/>
    </source>
</evidence>
<dbReference type="Proteomes" id="UP000267464">
    <property type="component" value="Unassembled WGS sequence"/>
</dbReference>
<protein>
    <submittedName>
        <fullName evidence="1">Uncharacterized protein</fullName>
    </submittedName>
</protein>
<dbReference type="RefSeq" id="WP_124539689.1">
    <property type="nucleotide sequence ID" value="NZ_QUSW01000002.1"/>
</dbReference>
<accession>A0A3N7HRA9</accession>
<comment type="caution">
    <text evidence="1">The sequence shown here is derived from an EMBL/GenBank/DDBJ whole genome shotgun (WGS) entry which is preliminary data.</text>
</comment>
<gene>
    <name evidence="1" type="ORF">DZC73_07850</name>
</gene>
<sequence>MDELTDWTPAGTSYADWLTELLRLWGRAKQLLQDSDAVVAVVSFEASAELQTFPELLDVPLDAFTPPSLYLLDECLTFPPAGEQYYRVLDKAEFDALPAGGTVIARSARSMQALANSWEFDNTLYIASRFAE</sequence>
<proteinExistence type="predicted"/>
<reference evidence="1 2" key="1">
    <citation type="submission" date="2018-08" db="EMBL/GenBank/DDBJ databases">
        <authorList>
            <person name="Khan S.A."/>
            <person name="Jeon C.O."/>
            <person name="Chun B.H."/>
            <person name="Jeong S.E."/>
        </authorList>
    </citation>
    <scope>NUCLEOTIDE SEQUENCE [LARGE SCALE GENOMIC DNA]</scope>
    <source>
        <strain evidence="1 2">S-16</strain>
    </source>
</reference>
<dbReference type="AlphaFoldDB" id="A0A3N7HRA9"/>
<organism evidence="1 2">
    <name type="scientific">Piscinibacter terrae</name>
    <dbReference type="NCBI Taxonomy" id="2496871"/>
    <lineage>
        <taxon>Bacteria</taxon>
        <taxon>Pseudomonadati</taxon>
        <taxon>Pseudomonadota</taxon>
        <taxon>Betaproteobacteria</taxon>
        <taxon>Burkholderiales</taxon>
        <taxon>Sphaerotilaceae</taxon>
        <taxon>Piscinibacter</taxon>
    </lineage>
</organism>
<name>A0A3N7HRA9_9BURK</name>
<keyword evidence="2" id="KW-1185">Reference proteome</keyword>
<dbReference type="EMBL" id="QUSW01000002">
    <property type="protein sequence ID" value="RQP24787.1"/>
    <property type="molecule type" value="Genomic_DNA"/>
</dbReference>
<evidence type="ECO:0000313" key="1">
    <source>
        <dbReference type="EMBL" id="RQP24787.1"/>
    </source>
</evidence>
<reference evidence="1 2" key="2">
    <citation type="submission" date="2018-12" db="EMBL/GenBank/DDBJ databases">
        <title>Rhizobacter gummiphilus sp. nov., a rubber-degrading bacterium isolated from the soil of a botanical garden in Japan.</title>
        <authorList>
            <person name="Shunsuke S.S."/>
        </authorList>
    </citation>
    <scope>NUCLEOTIDE SEQUENCE [LARGE SCALE GENOMIC DNA]</scope>
    <source>
        <strain evidence="1 2">S-16</strain>
    </source>
</reference>